<feature type="compositionally biased region" description="Basic residues" evidence="1">
    <location>
        <begin position="682"/>
        <end position="697"/>
    </location>
</feature>
<dbReference type="PANTHER" id="PTHR38148">
    <property type="entry name" value="BAR DOMAIN-CONTAINING PROTEIN"/>
    <property type="match status" value="1"/>
</dbReference>
<dbReference type="EMBL" id="JAECZO010000034">
    <property type="protein sequence ID" value="KAK7194320.1"/>
    <property type="molecule type" value="Genomic_DNA"/>
</dbReference>
<feature type="region of interest" description="Disordered" evidence="1">
    <location>
        <begin position="640"/>
        <end position="714"/>
    </location>
</feature>
<evidence type="ECO:0000256" key="1">
    <source>
        <dbReference type="SAM" id="MobiDB-lite"/>
    </source>
</evidence>
<dbReference type="PANTHER" id="PTHR38148:SF3">
    <property type="entry name" value="BAR DOMAIN-CONTAINING PROTEIN"/>
    <property type="match status" value="1"/>
</dbReference>
<feature type="compositionally biased region" description="Low complexity" evidence="1">
    <location>
        <begin position="444"/>
        <end position="454"/>
    </location>
</feature>
<reference evidence="2 3" key="1">
    <citation type="journal article" date="2021" name="MBio">
        <title>A New Model Trypanosomatid, Novymonas esmeraldas: Genomic Perception of Its 'Candidatus Pandoraea novymonadis' Endosymbiont.</title>
        <authorList>
            <person name="Zakharova A."/>
            <person name="Saura A."/>
            <person name="Butenko A."/>
            <person name="Podesvova L."/>
            <person name="Warmusova S."/>
            <person name="Kostygov A.Y."/>
            <person name="Nenarokova A."/>
            <person name="Lukes J."/>
            <person name="Opperdoes F.R."/>
            <person name="Yurchenko V."/>
        </authorList>
    </citation>
    <scope>NUCLEOTIDE SEQUENCE [LARGE SCALE GENOMIC DNA]</scope>
    <source>
        <strain evidence="2 3">E262AT.01</strain>
    </source>
</reference>
<evidence type="ECO:0000313" key="2">
    <source>
        <dbReference type="EMBL" id="KAK7194320.1"/>
    </source>
</evidence>
<dbReference type="Proteomes" id="UP001430356">
    <property type="component" value="Unassembled WGS sequence"/>
</dbReference>
<dbReference type="AlphaFoldDB" id="A0AAW0EJL2"/>
<organism evidence="2 3">
    <name type="scientific">Novymonas esmeraldas</name>
    <dbReference type="NCBI Taxonomy" id="1808958"/>
    <lineage>
        <taxon>Eukaryota</taxon>
        <taxon>Discoba</taxon>
        <taxon>Euglenozoa</taxon>
        <taxon>Kinetoplastea</taxon>
        <taxon>Metakinetoplastina</taxon>
        <taxon>Trypanosomatida</taxon>
        <taxon>Trypanosomatidae</taxon>
        <taxon>Novymonas</taxon>
    </lineage>
</organism>
<feature type="compositionally biased region" description="Pro residues" evidence="1">
    <location>
        <begin position="488"/>
        <end position="500"/>
    </location>
</feature>
<name>A0AAW0EJL2_9TRYP</name>
<keyword evidence="3" id="KW-1185">Reference proteome</keyword>
<feature type="compositionally biased region" description="Low complexity" evidence="1">
    <location>
        <begin position="703"/>
        <end position="714"/>
    </location>
</feature>
<accession>A0AAW0EJL2</accession>
<feature type="region of interest" description="Disordered" evidence="1">
    <location>
        <begin position="577"/>
        <end position="625"/>
    </location>
</feature>
<gene>
    <name evidence="2" type="ORF">NESM_000347100</name>
</gene>
<feature type="region of interest" description="Disordered" evidence="1">
    <location>
        <begin position="306"/>
        <end position="357"/>
    </location>
</feature>
<sequence length="787" mass="83469">MPTTKSPSPANSNYDFALRHERVKLFARVLKQFDANIARTTQAMREVASCLSLVGQSYHEVALCVNHTNPHSAANRAYHISFNHRMVENYGEALQDAATIFSAEMKSIKEGEQYVKYNGGVHAAVLTRLHDVHDKARKAAALGDDVSVAHKKAIASQKVVHKKEAKYARKGRPLTESKLYERQREKLRQHEQVYQAKLRTFDADYEALMQRQLYVAGHTMDEFLDVNTVYMSHMLKVLGCLAPHGAEAIEQMVANGETLGQRLGVASEEQLGSRLRTRAAHLPIAERVATPAKFSRSSSAHNFTGYYENRRQTAPSADRAPPTARALDDGGGAGERVQDAGATPAGTSPRQQQQQRMIAYQTPPRATFGAAGHVNATSRAYSAEEPDPSPPPQAPSFPVAVRRSDAAPGQCVNPLAFGRTVSSDGRGVAPAQGRDAPRSGTGETATTPSITTYTARERSPRHAPFGDGYTPGGVTPPSCAAVYTFDPARPPPSSPPPPPAAAAGAAATRLSAGGCALGQRPSGRGAAVAAPLGVAGLDRARSSEPFVDDDLLLLRRSSGDATPRLSLQPLVLFPQDASEDRSPRFATPRMSGATTVGADAVTQQHPRRGSKKPKSSAGSSGSSGGAAAAAATVVAAVGNRRSGQMQRECVASAPPEDETMTCSTTSGWCEASEGSVNEGRATHGHRPLQHPLPHHRAPPPQRRGPTQRPQRHTAPANLALLPTAAAAAAGAQQWCGDGIDSDAGAATGRSYNLSTSYGLDSPVPTPQPYALDARAWEDSQVRPSSTS</sequence>
<feature type="region of interest" description="Disordered" evidence="1">
    <location>
        <begin position="378"/>
        <end position="505"/>
    </location>
</feature>
<feature type="compositionally biased region" description="Basic residues" evidence="1">
    <location>
        <begin position="605"/>
        <end position="614"/>
    </location>
</feature>
<feature type="region of interest" description="Disordered" evidence="1">
    <location>
        <begin position="727"/>
        <end position="787"/>
    </location>
</feature>
<evidence type="ECO:0000313" key="3">
    <source>
        <dbReference type="Proteomes" id="UP001430356"/>
    </source>
</evidence>
<proteinExistence type="predicted"/>
<feature type="compositionally biased region" description="Polar residues" evidence="1">
    <location>
        <begin position="749"/>
        <end position="758"/>
    </location>
</feature>
<protein>
    <submittedName>
        <fullName evidence="2">Uncharacterized protein</fullName>
    </submittedName>
</protein>
<feature type="compositionally biased region" description="Low complexity" evidence="1">
    <location>
        <begin position="615"/>
        <end position="625"/>
    </location>
</feature>
<comment type="caution">
    <text evidence="2">The sequence shown here is derived from an EMBL/GenBank/DDBJ whole genome shotgun (WGS) entry which is preliminary data.</text>
</comment>